<feature type="chain" id="PRO_5046063273" description="Selenoprotein O" evidence="2">
    <location>
        <begin position="30"/>
        <end position="138"/>
    </location>
</feature>
<keyword evidence="2" id="KW-0732">Signal</keyword>
<comment type="caution">
    <text evidence="3">The sequence shown here is derived from an EMBL/GenBank/DDBJ whole genome shotgun (WGS) entry which is preliminary data.</text>
</comment>
<protein>
    <recommendedName>
        <fullName evidence="5">Selenoprotein O</fullName>
    </recommendedName>
</protein>
<feature type="compositionally biased region" description="Basic and acidic residues" evidence="1">
    <location>
        <begin position="127"/>
        <end position="138"/>
    </location>
</feature>
<sequence>MSGTSRAGRAMTRPLACLLALAVAPRSVAEGSLVAWLASHAEDPSCEGDAQWWEVKRQLFRALWQLTDEGTLDLGRSIALVTRGVAPEDLARCEVGAAATQLFLQIGAAAGDPALLRAADPEGPWPDAREDGLHPHLE</sequence>
<dbReference type="EMBL" id="CAUYUJ010015722">
    <property type="protein sequence ID" value="CAK0857330.1"/>
    <property type="molecule type" value="Genomic_DNA"/>
</dbReference>
<organism evidence="3 4">
    <name type="scientific">Prorocentrum cordatum</name>
    <dbReference type="NCBI Taxonomy" id="2364126"/>
    <lineage>
        <taxon>Eukaryota</taxon>
        <taxon>Sar</taxon>
        <taxon>Alveolata</taxon>
        <taxon>Dinophyceae</taxon>
        <taxon>Prorocentrales</taxon>
        <taxon>Prorocentraceae</taxon>
        <taxon>Prorocentrum</taxon>
    </lineage>
</organism>
<evidence type="ECO:0008006" key="5">
    <source>
        <dbReference type="Google" id="ProtNLM"/>
    </source>
</evidence>
<accession>A0ABN9UE72</accession>
<evidence type="ECO:0000313" key="3">
    <source>
        <dbReference type="EMBL" id="CAK0857330.1"/>
    </source>
</evidence>
<dbReference type="Proteomes" id="UP001189429">
    <property type="component" value="Unassembled WGS sequence"/>
</dbReference>
<gene>
    <name evidence="3" type="ORF">PCOR1329_LOCUS47478</name>
</gene>
<feature type="signal peptide" evidence="2">
    <location>
        <begin position="1"/>
        <end position="29"/>
    </location>
</feature>
<name>A0ABN9UE72_9DINO</name>
<feature type="region of interest" description="Disordered" evidence="1">
    <location>
        <begin position="117"/>
        <end position="138"/>
    </location>
</feature>
<evidence type="ECO:0000256" key="1">
    <source>
        <dbReference type="SAM" id="MobiDB-lite"/>
    </source>
</evidence>
<proteinExistence type="predicted"/>
<evidence type="ECO:0000313" key="4">
    <source>
        <dbReference type="Proteomes" id="UP001189429"/>
    </source>
</evidence>
<evidence type="ECO:0000256" key="2">
    <source>
        <dbReference type="SAM" id="SignalP"/>
    </source>
</evidence>
<reference evidence="3" key="1">
    <citation type="submission" date="2023-10" db="EMBL/GenBank/DDBJ databases">
        <authorList>
            <person name="Chen Y."/>
            <person name="Shah S."/>
            <person name="Dougan E. K."/>
            <person name="Thang M."/>
            <person name="Chan C."/>
        </authorList>
    </citation>
    <scope>NUCLEOTIDE SEQUENCE [LARGE SCALE GENOMIC DNA]</scope>
</reference>
<keyword evidence="4" id="KW-1185">Reference proteome</keyword>